<evidence type="ECO:0000313" key="2">
    <source>
        <dbReference type="Proteomes" id="UP000186922"/>
    </source>
</evidence>
<protein>
    <submittedName>
        <fullName evidence="1">Uncharacterized protein</fullName>
    </submittedName>
</protein>
<evidence type="ECO:0000313" key="1">
    <source>
        <dbReference type="EMBL" id="GAV05039.1"/>
    </source>
</evidence>
<keyword evidence="2" id="KW-1185">Reference proteome</keyword>
<name>A0A1D1W294_RAMVA</name>
<comment type="caution">
    <text evidence="1">The sequence shown here is derived from an EMBL/GenBank/DDBJ whole genome shotgun (WGS) entry which is preliminary data.</text>
</comment>
<accession>A0A1D1W294</accession>
<organism evidence="1 2">
    <name type="scientific">Ramazzottius varieornatus</name>
    <name type="common">Water bear</name>
    <name type="synonym">Tardigrade</name>
    <dbReference type="NCBI Taxonomy" id="947166"/>
    <lineage>
        <taxon>Eukaryota</taxon>
        <taxon>Metazoa</taxon>
        <taxon>Ecdysozoa</taxon>
        <taxon>Tardigrada</taxon>
        <taxon>Eutardigrada</taxon>
        <taxon>Parachela</taxon>
        <taxon>Hypsibioidea</taxon>
        <taxon>Ramazzottiidae</taxon>
        <taxon>Ramazzottius</taxon>
    </lineage>
</organism>
<dbReference type="EMBL" id="BDGG01000011">
    <property type="protein sequence ID" value="GAV05039.1"/>
    <property type="molecule type" value="Genomic_DNA"/>
</dbReference>
<reference evidence="1 2" key="1">
    <citation type="journal article" date="2016" name="Nat. Commun.">
        <title>Extremotolerant tardigrade genome and improved radiotolerance of human cultured cells by tardigrade-unique protein.</title>
        <authorList>
            <person name="Hashimoto T."/>
            <person name="Horikawa D.D."/>
            <person name="Saito Y."/>
            <person name="Kuwahara H."/>
            <person name="Kozuka-Hata H."/>
            <person name="Shin-I T."/>
            <person name="Minakuchi Y."/>
            <person name="Ohishi K."/>
            <person name="Motoyama A."/>
            <person name="Aizu T."/>
            <person name="Enomoto A."/>
            <person name="Kondo K."/>
            <person name="Tanaka S."/>
            <person name="Hara Y."/>
            <person name="Koshikawa S."/>
            <person name="Sagara H."/>
            <person name="Miura T."/>
            <person name="Yokobori S."/>
            <person name="Miyagawa K."/>
            <person name="Suzuki Y."/>
            <person name="Kubo T."/>
            <person name="Oyama M."/>
            <person name="Kohara Y."/>
            <person name="Fujiyama A."/>
            <person name="Arakawa K."/>
            <person name="Katayama T."/>
            <person name="Toyoda A."/>
            <person name="Kunieda T."/>
        </authorList>
    </citation>
    <scope>NUCLEOTIDE SEQUENCE [LARGE SCALE GENOMIC DNA]</scope>
    <source>
        <strain evidence="1 2">YOKOZUNA-1</strain>
    </source>
</reference>
<gene>
    <name evidence="1" type="primary">RvY_15227-1</name>
    <name evidence="1" type="synonym">RvY_15227.1</name>
    <name evidence="1" type="ORF">RvY_15227</name>
</gene>
<dbReference type="AlphaFoldDB" id="A0A1D1W294"/>
<proteinExistence type="predicted"/>
<sequence length="85" mass="9704">MMLTLKTVCRNSGMLTDEQAPEKELNCLSCIVRDLQTQCFVSAKDSLARTILFRDVRKFNSLNFVRESLNKLSFSLKLPFDSAIL</sequence>
<dbReference type="Proteomes" id="UP000186922">
    <property type="component" value="Unassembled WGS sequence"/>
</dbReference>